<sequence length="111" mass="12145">MMRTADQQPAMPGALYPGKSGSLRSQGRMKRTSRLKIHRASDTVFYLPSASVLKTTTGGQYPHSRHPCRARQEHSCRPLPFGGVMTKMALFLFGFLVLTIGIGLLATISPV</sequence>
<dbReference type="Proteomes" id="UP000325438">
    <property type="component" value="Unassembled WGS sequence"/>
</dbReference>
<dbReference type="AlphaFoldDB" id="A0A5N7JS91"/>
<evidence type="ECO:0000313" key="4">
    <source>
        <dbReference type="Proteomes" id="UP000325438"/>
    </source>
</evidence>
<reference evidence="3 4" key="1">
    <citation type="submission" date="2019-09" db="EMBL/GenBank/DDBJ databases">
        <title>The draft genomes of Allium pathogen Pseudomonas sp.</title>
        <authorList>
            <person name="Fujikawa T."/>
            <person name="Sawada H."/>
        </authorList>
    </citation>
    <scope>NUCLEOTIDE SEQUENCE [LARGE SCALE GENOMIC DNA]</scope>
    <source>
        <strain evidence="3 4">MAFF 730085</strain>
    </source>
</reference>
<accession>A0A5N7JS91</accession>
<evidence type="ECO:0000313" key="3">
    <source>
        <dbReference type="EMBL" id="MPQ84262.1"/>
    </source>
</evidence>
<feature type="region of interest" description="Disordered" evidence="1">
    <location>
        <begin position="1"/>
        <end position="34"/>
    </location>
</feature>
<proteinExistence type="predicted"/>
<evidence type="ECO:0000256" key="1">
    <source>
        <dbReference type="SAM" id="MobiDB-lite"/>
    </source>
</evidence>
<feature type="transmembrane region" description="Helical" evidence="2">
    <location>
        <begin position="89"/>
        <end position="108"/>
    </location>
</feature>
<protein>
    <submittedName>
        <fullName evidence="3">Uncharacterized protein</fullName>
    </submittedName>
</protein>
<keyword evidence="2" id="KW-0472">Membrane</keyword>
<evidence type="ECO:0000256" key="2">
    <source>
        <dbReference type="SAM" id="Phobius"/>
    </source>
</evidence>
<gene>
    <name evidence="3" type="ORF">F0170_09865</name>
</gene>
<name>A0A5N7JS91_9PSED</name>
<organism evidence="3 4">
    <name type="scientific">Pseudomonas kitaguniensis</name>
    <dbReference type="NCBI Taxonomy" id="2607908"/>
    <lineage>
        <taxon>Bacteria</taxon>
        <taxon>Pseudomonadati</taxon>
        <taxon>Pseudomonadota</taxon>
        <taxon>Gammaproteobacteria</taxon>
        <taxon>Pseudomonadales</taxon>
        <taxon>Pseudomonadaceae</taxon>
        <taxon>Pseudomonas</taxon>
    </lineage>
</organism>
<dbReference type="EMBL" id="VUBA01000051">
    <property type="protein sequence ID" value="MPQ84262.1"/>
    <property type="molecule type" value="Genomic_DNA"/>
</dbReference>
<keyword evidence="2" id="KW-0812">Transmembrane</keyword>
<comment type="caution">
    <text evidence="3">The sequence shown here is derived from an EMBL/GenBank/DDBJ whole genome shotgun (WGS) entry which is preliminary data.</text>
</comment>
<keyword evidence="2" id="KW-1133">Transmembrane helix</keyword>